<sequence length="95" mass="10889">MERTEENRQEYKELQRRVKREVSKAKQKAYDELYTREGEKNLYRTPPHFRQRMDPIRPSSSSSPGLAPPRSSSAEEIAGRTSLPPSLWGSSAQPG</sequence>
<reference evidence="2" key="1">
    <citation type="submission" date="2023-06" db="EMBL/GenBank/DDBJ databases">
        <title>Male Hemibagrus guttatus genome.</title>
        <authorList>
            <person name="Bian C."/>
        </authorList>
    </citation>
    <scope>NUCLEOTIDE SEQUENCE</scope>
    <source>
        <strain evidence="2">Male_cb2023</strain>
        <tissue evidence="2">Muscle</tissue>
    </source>
</reference>
<feature type="compositionally biased region" description="Low complexity" evidence="1">
    <location>
        <begin position="58"/>
        <end position="72"/>
    </location>
</feature>
<gene>
    <name evidence="2" type="ORF">QTP70_012266</name>
</gene>
<organism evidence="2 3">
    <name type="scientific">Hemibagrus guttatus</name>
    <dbReference type="NCBI Taxonomy" id="175788"/>
    <lineage>
        <taxon>Eukaryota</taxon>
        <taxon>Metazoa</taxon>
        <taxon>Chordata</taxon>
        <taxon>Craniata</taxon>
        <taxon>Vertebrata</taxon>
        <taxon>Euteleostomi</taxon>
        <taxon>Actinopterygii</taxon>
        <taxon>Neopterygii</taxon>
        <taxon>Teleostei</taxon>
        <taxon>Ostariophysi</taxon>
        <taxon>Siluriformes</taxon>
        <taxon>Bagridae</taxon>
        <taxon>Hemibagrus</taxon>
    </lineage>
</organism>
<proteinExistence type="predicted"/>
<evidence type="ECO:0000256" key="1">
    <source>
        <dbReference type="SAM" id="MobiDB-lite"/>
    </source>
</evidence>
<dbReference type="AlphaFoldDB" id="A0AAE0R1R8"/>
<evidence type="ECO:0000313" key="2">
    <source>
        <dbReference type="EMBL" id="KAK3539723.1"/>
    </source>
</evidence>
<dbReference type="Proteomes" id="UP001274896">
    <property type="component" value="Unassembled WGS sequence"/>
</dbReference>
<protein>
    <submittedName>
        <fullName evidence="2">Uncharacterized protein</fullName>
    </submittedName>
</protein>
<feature type="region of interest" description="Disordered" evidence="1">
    <location>
        <begin position="1"/>
        <end position="95"/>
    </location>
</feature>
<accession>A0AAE0R1R8</accession>
<comment type="caution">
    <text evidence="2">The sequence shown here is derived from an EMBL/GenBank/DDBJ whole genome shotgun (WGS) entry which is preliminary data.</text>
</comment>
<feature type="compositionally biased region" description="Basic and acidic residues" evidence="1">
    <location>
        <begin position="1"/>
        <end position="42"/>
    </location>
</feature>
<keyword evidence="3" id="KW-1185">Reference proteome</keyword>
<evidence type="ECO:0000313" key="3">
    <source>
        <dbReference type="Proteomes" id="UP001274896"/>
    </source>
</evidence>
<name>A0AAE0R1R8_9TELE</name>
<dbReference type="EMBL" id="JAUCMX010000007">
    <property type="protein sequence ID" value="KAK3539723.1"/>
    <property type="molecule type" value="Genomic_DNA"/>
</dbReference>